<evidence type="ECO:0000313" key="1">
    <source>
        <dbReference type="EMBL" id="SVD04693.1"/>
    </source>
</evidence>
<sequence>VSSVEKFSVAKGQRPSEIVYIQRLMRRCCFL</sequence>
<proteinExistence type="predicted"/>
<gene>
    <name evidence="1" type="ORF">METZ01_LOCUS357547</name>
</gene>
<feature type="non-terminal residue" evidence="1">
    <location>
        <position position="1"/>
    </location>
</feature>
<organism evidence="1">
    <name type="scientific">marine metagenome</name>
    <dbReference type="NCBI Taxonomy" id="408172"/>
    <lineage>
        <taxon>unclassified sequences</taxon>
        <taxon>metagenomes</taxon>
        <taxon>ecological metagenomes</taxon>
    </lineage>
</organism>
<name>A0A382S4A0_9ZZZZ</name>
<accession>A0A382S4A0</accession>
<feature type="non-terminal residue" evidence="1">
    <location>
        <position position="31"/>
    </location>
</feature>
<dbReference type="AlphaFoldDB" id="A0A382S4A0"/>
<reference evidence="1" key="1">
    <citation type="submission" date="2018-05" db="EMBL/GenBank/DDBJ databases">
        <authorList>
            <person name="Lanie J.A."/>
            <person name="Ng W.-L."/>
            <person name="Kazmierczak K.M."/>
            <person name="Andrzejewski T.M."/>
            <person name="Davidsen T.M."/>
            <person name="Wayne K.J."/>
            <person name="Tettelin H."/>
            <person name="Glass J.I."/>
            <person name="Rusch D."/>
            <person name="Podicherti R."/>
            <person name="Tsui H.-C.T."/>
            <person name="Winkler M.E."/>
        </authorList>
    </citation>
    <scope>NUCLEOTIDE SEQUENCE</scope>
</reference>
<dbReference type="EMBL" id="UINC01126303">
    <property type="protein sequence ID" value="SVD04693.1"/>
    <property type="molecule type" value="Genomic_DNA"/>
</dbReference>
<protein>
    <submittedName>
        <fullName evidence="1">Uncharacterized protein</fullName>
    </submittedName>
</protein>